<gene>
    <name evidence="1" type="ORF">D0Y96_03765</name>
</gene>
<organism evidence="1 2">
    <name type="scientific">Paracidobacterium acidisoli</name>
    <dbReference type="NCBI Taxonomy" id="2303751"/>
    <lineage>
        <taxon>Bacteria</taxon>
        <taxon>Pseudomonadati</taxon>
        <taxon>Acidobacteriota</taxon>
        <taxon>Terriglobia</taxon>
        <taxon>Terriglobales</taxon>
        <taxon>Acidobacteriaceae</taxon>
        <taxon>Paracidobacterium</taxon>
    </lineage>
</organism>
<evidence type="ECO:0000313" key="1">
    <source>
        <dbReference type="EMBL" id="RFU17295.1"/>
    </source>
</evidence>
<name>A0A372IQV9_9BACT</name>
<keyword evidence="2" id="KW-1185">Reference proteome</keyword>
<protein>
    <submittedName>
        <fullName evidence="1">Uncharacterized protein</fullName>
    </submittedName>
</protein>
<dbReference type="Proteomes" id="UP000264702">
    <property type="component" value="Unassembled WGS sequence"/>
</dbReference>
<proteinExistence type="predicted"/>
<dbReference type="EMBL" id="QVQT01000002">
    <property type="protein sequence ID" value="RFU17295.1"/>
    <property type="molecule type" value="Genomic_DNA"/>
</dbReference>
<accession>A0A372IQV9</accession>
<evidence type="ECO:0000313" key="2">
    <source>
        <dbReference type="Proteomes" id="UP000264702"/>
    </source>
</evidence>
<sequence length="96" mass="10895">MVMFLLMRTQIRGAKLKLRHSISQRQGFRQQNYGPGSDRPLVPLTMVEGRAEALHGNPGLVFRWERKTPGLKPLFSHIFIPPAKAGGLYRVSLVRD</sequence>
<dbReference type="AlphaFoldDB" id="A0A372IQV9"/>
<comment type="caution">
    <text evidence="1">The sequence shown here is derived from an EMBL/GenBank/DDBJ whole genome shotgun (WGS) entry which is preliminary data.</text>
</comment>
<reference evidence="1 2" key="1">
    <citation type="submission" date="2018-08" db="EMBL/GenBank/DDBJ databases">
        <title>Acidipila sp. 4G-K13, an acidobacterium isolated from forest soil.</title>
        <authorList>
            <person name="Gao Z.-H."/>
            <person name="Qiu L.-H."/>
        </authorList>
    </citation>
    <scope>NUCLEOTIDE SEQUENCE [LARGE SCALE GENOMIC DNA]</scope>
    <source>
        <strain evidence="1 2">4G-K13</strain>
    </source>
</reference>